<dbReference type="Proteomes" id="UP001500888">
    <property type="component" value="Unassembled WGS sequence"/>
</dbReference>
<feature type="region of interest" description="Disordered" evidence="1">
    <location>
        <begin position="50"/>
        <end position="73"/>
    </location>
</feature>
<dbReference type="Pfam" id="PF22124">
    <property type="entry name" value="Glyco_hydro_95_cat"/>
    <property type="match status" value="1"/>
</dbReference>
<dbReference type="InterPro" id="IPR012341">
    <property type="entry name" value="6hp_glycosidase-like_sf"/>
</dbReference>
<dbReference type="InterPro" id="IPR016518">
    <property type="entry name" value="Alpha-L-fucosidase"/>
</dbReference>
<dbReference type="PANTHER" id="PTHR31084">
    <property type="entry name" value="ALPHA-L-FUCOSIDASE 2"/>
    <property type="match status" value="1"/>
</dbReference>
<gene>
    <name evidence="5" type="ORF">GCM10022226_05110</name>
</gene>
<dbReference type="InterPro" id="IPR027414">
    <property type="entry name" value="GH95_N_dom"/>
</dbReference>
<dbReference type="SUPFAM" id="SSF48208">
    <property type="entry name" value="Six-hairpin glycosidases"/>
    <property type="match status" value="1"/>
</dbReference>
<dbReference type="PIRSF" id="PIRSF007663">
    <property type="entry name" value="UCP007663"/>
    <property type="match status" value="1"/>
</dbReference>
<evidence type="ECO:0000313" key="5">
    <source>
        <dbReference type="EMBL" id="GAA3789411.1"/>
    </source>
</evidence>
<evidence type="ECO:0000259" key="3">
    <source>
        <dbReference type="Pfam" id="PF21307"/>
    </source>
</evidence>
<dbReference type="InterPro" id="IPR049053">
    <property type="entry name" value="AFCA-like_C"/>
</dbReference>
<organism evidence="5 6">
    <name type="scientific">Sphaerisporangium flaviroseum</name>
    <dbReference type="NCBI Taxonomy" id="509199"/>
    <lineage>
        <taxon>Bacteria</taxon>
        <taxon>Bacillati</taxon>
        <taxon>Actinomycetota</taxon>
        <taxon>Actinomycetes</taxon>
        <taxon>Streptosporangiales</taxon>
        <taxon>Streptosporangiaceae</taxon>
        <taxon>Sphaerisporangium</taxon>
    </lineage>
</organism>
<dbReference type="InterPro" id="IPR008928">
    <property type="entry name" value="6-hairpin_glycosidase_sf"/>
</dbReference>
<dbReference type="Gene3D" id="1.50.10.10">
    <property type="match status" value="1"/>
</dbReference>
<keyword evidence="6" id="KW-1185">Reference proteome</keyword>
<dbReference type="Pfam" id="PF21307">
    <property type="entry name" value="Glyco_hydro_95_C"/>
    <property type="match status" value="1"/>
</dbReference>
<feature type="domain" description="Glycosyl hydrolase family 95 catalytic" evidence="4">
    <location>
        <begin position="288"/>
        <end position="680"/>
    </location>
</feature>
<dbReference type="GO" id="GO:0016787">
    <property type="term" value="F:hydrolase activity"/>
    <property type="evidence" value="ECO:0007669"/>
    <property type="project" value="UniProtKB-KW"/>
</dbReference>
<proteinExistence type="predicted"/>
<dbReference type="Gene3D" id="2.70.98.50">
    <property type="entry name" value="putative glycoside hydrolase family protein from bacillus halodurans"/>
    <property type="match status" value="1"/>
</dbReference>
<comment type="caution">
    <text evidence="5">The sequence shown here is derived from an EMBL/GenBank/DDBJ whole genome shotgun (WGS) entry which is preliminary data.</text>
</comment>
<feature type="domain" description="Glycosyl hydrolase family 95 N-terminal" evidence="2">
    <location>
        <begin position="4"/>
        <end position="262"/>
    </location>
</feature>
<evidence type="ECO:0000313" key="6">
    <source>
        <dbReference type="Proteomes" id="UP001500888"/>
    </source>
</evidence>
<protein>
    <submittedName>
        <fullName evidence="5">Glycoside hydrolase N-terminal domain-containing protein</fullName>
    </submittedName>
</protein>
<keyword evidence="5" id="KW-0378">Hydrolase</keyword>
<evidence type="ECO:0000259" key="2">
    <source>
        <dbReference type="Pfam" id="PF14498"/>
    </source>
</evidence>
<dbReference type="RefSeq" id="WP_344933667.1">
    <property type="nucleotide sequence ID" value="NZ_BAAAZR010000001.1"/>
</dbReference>
<dbReference type="EMBL" id="BAAAZR010000001">
    <property type="protein sequence ID" value="GAA3789411.1"/>
    <property type="molecule type" value="Genomic_DNA"/>
</dbReference>
<evidence type="ECO:0000256" key="1">
    <source>
        <dbReference type="SAM" id="MobiDB-lite"/>
    </source>
</evidence>
<dbReference type="InterPro" id="IPR054363">
    <property type="entry name" value="GH95_cat"/>
</dbReference>
<accession>A0ABP7HA74</accession>
<feature type="domain" description="Alpha fucosidase A-like C-terminal" evidence="3">
    <location>
        <begin position="682"/>
        <end position="772"/>
    </location>
</feature>
<sequence>MLTLWYDRPADGPDEHDAWERLALPIGSGRLGAMVFGRLGTERVSLNESTLWTGGPGSKDAGRGYGSGDWPSPRPGVLDEVRRRIAEEGRIEPGEAVGLLGNVAGMDGHIPGFGAYQPFGDLLLDFGTPGEVRDYRRELDLTTAIASVRYTAGGVRFTREHFASHPAQAVVIRLAADRPGQVSLTVRLAAALASPRIRPASRVRPERGRLTFRGELEDNGLRFEGQAQVLAEGGRRTDQDGAVAVHGADAVTLVFSAGTDYAGVHPGYRGADPHEEVTSRVDRASARSYTALRAEHVADHRELFDRVRLDIGGCAAASAREPVPTDQAIAQYGAGGPGDRALETLLFAYGRYLLIASSRQDSPLPANLQGLWNDSPAPPWDGDWHTNINLQMNYWPAEVTGLGECVRPLLRFVDRLRAPGRITAATMFGASGWVVHQNTNPFGFTGVHDWPTSFWFPEANAWLAQHVYEHYLFNGDVRYLREYAYPLLSETAGFWLDNLTEDHGLVVSPSHSPEHGPFSAGAASSQQIVWDLLANTAEAADHLGIDPGYHLLKALGELDEGLRVGSFGQLQEWREDWDDPDDTHRHISHLFALHPGRRIRPCTEYGEAARVTLDHRGDGGTGWSRAWKINLWARLLDGDRAHRLLREQLKHSTHPNLWSTHPPFQIDGNLGTTAGIAEMLLQSHAGVVDVLPALPSAWPYGSFDGLRARGGHTVGVTWKEGVVVEVRLTSGHDGEVRLRNPAFLSGCSTRVPCTVEGDTAVFQAVTGHTYRIVVG</sequence>
<evidence type="ECO:0000259" key="4">
    <source>
        <dbReference type="Pfam" id="PF22124"/>
    </source>
</evidence>
<reference evidence="6" key="1">
    <citation type="journal article" date="2019" name="Int. J. Syst. Evol. Microbiol.">
        <title>The Global Catalogue of Microorganisms (GCM) 10K type strain sequencing project: providing services to taxonomists for standard genome sequencing and annotation.</title>
        <authorList>
            <consortium name="The Broad Institute Genomics Platform"/>
            <consortium name="The Broad Institute Genome Sequencing Center for Infectious Disease"/>
            <person name="Wu L."/>
            <person name="Ma J."/>
        </authorList>
    </citation>
    <scope>NUCLEOTIDE SEQUENCE [LARGE SCALE GENOMIC DNA]</scope>
    <source>
        <strain evidence="6">JCM 16908</strain>
    </source>
</reference>
<dbReference type="PANTHER" id="PTHR31084:SF0">
    <property type="entry name" value="ALPHA-L-FUCOSIDASE 2"/>
    <property type="match status" value="1"/>
</dbReference>
<dbReference type="Pfam" id="PF14498">
    <property type="entry name" value="Glyco_hyd_65N_2"/>
    <property type="match status" value="1"/>
</dbReference>
<name>A0ABP7HA74_9ACTN</name>